<name>A0A941FS90_9BACI</name>
<reference evidence="2" key="1">
    <citation type="submission" date="2021-04" db="EMBL/GenBank/DDBJ databases">
        <title>Whole genome sequencing of Enterococci isolates from hospitalized patients.</title>
        <authorList>
            <person name="Ogoti B.M."/>
            <person name="Onyambu F.G."/>
        </authorList>
    </citation>
    <scope>NUCLEOTIDE SEQUENCE</scope>
    <source>
        <strain evidence="2">242</strain>
    </source>
</reference>
<evidence type="ECO:0000259" key="1">
    <source>
        <dbReference type="PROSITE" id="PS50943"/>
    </source>
</evidence>
<dbReference type="Pfam" id="PF13560">
    <property type="entry name" value="HTH_31"/>
    <property type="match status" value="1"/>
</dbReference>
<dbReference type="AlphaFoldDB" id="A0A941FS90"/>
<dbReference type="PROSITE" id="PS50943">
    <property type="entry name" value="HTH_CROC1"/>
    <property type="match status" value="1"/>
</dbReference>
<gene>
    <name evidence="2" type="ORF">KEH51_23490</name>
</gene>
<comment type="caution">
    <text evidence="2">The sequence shown here is derived from an EMBL/GenBank/DDBJ whole genome shotgun (WGS) entry which is preliminary data.</text>
</comment>
<sequence length="47" mass="5390">MGEKLRTLRSAKGISSTQLEHLSGISQSNISKIERECYISNYRNKDF</sequence>
<dbReference type="GO" id="GO:0003677">
    <property type="term" value="F:DNA binding"/>
    <property type="evidence" value="ECO:0007669"/>
    <property type="project" value="InterPro"/>
</dbReference>
<protein>
    <submittedName>
        <fullName evidence="2">Helix-turn-helix domain-containing protein</fullName>
    </submittedName>
</protein>
<dbReference type="SUPFAM" id="SSF47413">
    <property type="entry name" value="lambda repressor-like DNA-binding domains"/>
    <property type="match status" value="1"/>
</dbReference>
<organism evidence="2 3">
    <name type="scientific">Peribacillus frigoritolerans</name>
    <dbReference type="NCBI Taxonomy" id="450367"/>
    <lineage>
        <taxon>Bacteria</taxon>
        <taxon>Bacillati</taxon>
        <taxon>Bacillota</taxon>
        <taxon>Bacilli</taxon>
        <taxon>Bacillales</taxon>
        <taxon>Bacillaceae</taxon>
        <taxon>Peribacillus</taxon>
    </lineage>
</organism>
<dbReference type="CDD" id="cd00093">
    <property type="entry name" value="HTH_XRE"/>
    <property type="match status" value="1"/>
</dbReference>
<proteinExistence type="predicted"/>
<dbReference type="InterPro" id="IPR001387">
    <property type="entry name" value="Cro/C1-type_HTH"/>
</dbReference>
<accession>A0A941FS90</accession>
<feature type="domain" description="HTH cro/C1-type" evidence="1">
    <location>
        <begin position="5"/>
        <end position="35"/>
    </location>
</feature>
<dbReference type="Proteomes" id="UP000680045">
    <property type="component" value="Unassembled WGS sequence"/>
</dbReference>
<dbReference type="Gene3D" id="1.10.260.40">
    <property type="entry name" value="lambda repressor-like DNA-binding domains"/>
    <property type="match status" value="1"/>
</dbReference>
<evidence type="ECO:0000313" key="2">
    <source>
        <dbReference type="EMBL" id="MBR8645876.1"/>
    </source>
</evidence>
<dbReference type="InterPro" id="IPR010982">
    <property type="entry name" value="Lambda_DNA-bd_dom_sf"/>
</dbReference>
<evidence type="ECO:0000313" key="3">
    <source>
        <dbReference type="Proteomes" id="UP000680045"/>
    </source>
</evidence>
<dbReference type="EMBL" id="JAGTPW010000054">
    <property type="protein sequence ID" value="MBR8645876.1"/>
    <property type="molecule type" value="Genomic_DNA"/>
</dbReference>